<evidence type="ECO:0000313" key="1">
    <source>
        <dbReference type="EMBL" id="GFR08970.1"/>
    </source>
</evidence>
<name>A0A8X6IQ42_TRICU</name>
<gene>
    <name evidence="1" type="ORF">TNCT_41371</name>
</gene>
<keyword evidence="2" id="KW-1185">Reference proteome</keyword>
<protein>
    <submittedName>
        <fullName evidence="1">Uncharacterized protein</fullName>
    </submittedName>
</protein>
<evidence type="ECO:0000313" key="2">
    <source>
        <dbReference type="Proteomes" id="UP000887116"/>
    </source>
</evidence>
<dbReference type="Proteomes" id="UP000887116">
    <property type="component" value="Unassembled WGS sequence"/>
</dbReference>
<organism evidence="1 2">
    <name type="scientific">Trichonephila clavata</name>
    <name type="common">Joro spider</name>
    <name type="synonym">Nephila clavata</name>
    <dbReference type="NCBI Taxonomy" id="2740835"/>
    <lineage>
        <taxon>Eukaryota</taxon>
        <taxon>Metazoa</taxon>
        <taxon>Ecdysozoa</taxon>
        <taxon>Arthropoda</taxon>
        <taxon>Chelicerata</taxon>
        <taxon>Arachnida</taxon>
        <taxon>Araneae</taxon>
        <taxon>Araneomorphae</taxon>
        <taxon>Entelegynae</taxon>
        <taxon>Araneoidea</taxon>
        <taxon>Nephilidae</taxon>
        <taxon>Trichonephila</taxon>
    </lineage>
</organism>
<comment type="caution">
    <text evidence="1">The sequence shown here is derived from an EMBL/GenBank/DDBJ whole genome shotgun (WGS) entry which is preliminary data.</text>
</comment>
<sequence>MLYLPVTSDRKDPRAKTSYDIKRRSNTHKRTCRLWKSDINLGFRSFPAFQKRLFFGPRRSRKGARGRYRTYYKRTSRDGPLEVSLAEIVRAVLFAGRVSCRFGPPSRGAHRGLRATKN</sequence>
<dbReference type="AlphaFoldDB" id="A0A8X6IQ42"/>
<accession>A0A8X6IQ42</accession>
<dbReference type="EMBL" id="BMAO01036223">
    <property type="protein sequence ID" value="GFR08970.1"/>
    <property type="molecule type" value="Genomic_DNA"/>
</dbReference>
<proteinExistence type="predicted"/>
<reference evidence="1" key="1">
    <citation type="submission" date="2020-07" db="EMBL/GenBank/DDBJ databases">
        <title>Multicomponent nature underlies the extraordinary mechanical properties of spider dragline silk.</title>
        <authorList>
            <person name="Kono N."/>
            <person name="Nakamura H."/>
            <person name="Mori M."/>
            <person name="Yoshida Y."/>
            <person name="Ohtoshi R."/>
            <person name="Malay A.D."/>
            <person name="Moran D.A.P."/>
            <person name="Tomita M."/>
            <person name="Numata K."/>
            <person name="Arakawa K."/>
        </authorList>
    </citation>
    <scope>NUCLEOTIDE SEQUENCE</scope>
</reference>